<gene>
    <name evidence="7" type="primary">LOC106178406</name>
</gene>
<reference evidence="7" key="1">
    <citation type="submission" date="2025-08" db="UniProtKB">
        <authorList>
            <consortium name="RefSeq"/>
        </authorList>
    </citation>
    <scope>IDENTIFICATION</scope>
    <source>
        <tissue evidence="7">Gonads</tissue>
    </source>
</reference>
<name>A0A1S3K3B2_LINAN</name>
<dbReference type="InterPro" id="IPR001315">
    <property type="entry name" value="CARD"/>
</dbReference>
<dbReference type="SUPFAM" id="SSF52058">
    <property type="entry name" value="L domain-like"/>
    <property type="match status" value="1"/>
</dbReference>
<dbReference type="PANTHER" id="PTHR48051">
    <property type="match status" value="1"/>
</dbReference>
<dbReference type="CDD" id="cd01671">
    <property type="entry name" value="CARD"/>
    <property type="match status" value="1"/>
</dbReference>
<dbReference type="InterPro" id="IPR003591">
    <property type="entry name" value="Leu-rich_rpt_typical-subtyp"/>
</dbReference>
<dbReference type="Gene3D" id="1.10.533.10">
    <property type="entry name" value="Death Domain, Fas"/>
    <property type="match status" value="1"/>
</dbReference>
<dbReference type="SMART" id="SM00364">
    <property type="entry name" value="LRR_BAC"/>
    <property type="match status" value="9"/>
</dbReference>
<evidence type="ECO:0000256" key="1">
    <source>
        <dbReference type="ARBA" id="ARBA00022614"/>
    </source>
</evidence>
<organism evidence="6 7">
    <name type="scientific">Lingula anatina</name>
    <name type="common">Brachiopod</name>
    <name type="synonym">Lingula unguis</name>
    <dbReference type="NCBI Taxonomy" id="7574"/>
    <lineage>
        <taxon>Eukaryota</taxon>
        <taxon>Metazoa</taxon>
        <taxon>Spiralia</taxon>
        <taxon>Lophotrochozoa</taxon>
        <taxon>Brachiopoda</taxon>
        <taxon>Linguliformea</taxon>
        <taxon>Lingulata</taxon>
        <taxon>Lingulida</taxon>
        <taxon>Linguloidea</taxon>
        <taxon>Lingulidae</taxon>
        <taxon>Lingula</taxon>
    </lineage>
</organism>
<dbReference type="Pfam" id="PF25497">
    <property type="entry name" value="COR-B"/>
    <property type="match status" value="1"/>
</dbReference>
<dbReference type="InterPro" id="IPR020859">
    <property type="entry name" value="ROC"/>
</dbReference>
<keyword evidence="3" id="KW-0547">Nucleotide-binding</keyword>
<dbReference type="SMART" id="SM00369">
    <property type="entry name" value="LRR_TYP"/>
    <property type="match status" value="11"/>
</dbReference>
<dbReference type="InterPro" id="IPR011029">
    <property type="entry name" value="DEATH-like_dom_sf"/>
</dbReference>
<evidence type="ECO:0000256" key="2">
    <source>
        <dbReference type="ARBA" id="ARBA00022737"/>
    </source>
</evidence>
<evidence type="ECO:0000313" key="6">
    <source>
        <dbReference type="Proteomes" id="UP000085678"/>
    </source>
</evidence>
<dbReference type="SUPFAM" id="SSF47986">
    <property type="entry name" value="DEATH domain"/>
    <property type="match status" value="1"/>
</dbReference>
<dbReference type="InterPro" id="IPR057263">
    <property type="entry name" value="COR-B"/>
</dbReference>
<evidence type="ECO:0000259" key="4">
    <source>
        <dbReference type="PROSITE" id="PS50209"/>
    </source>
</evidence>
<keyword evidence="2" id="KW-0677">Repeat</keyword>
<dbReference type="GeneID" id="106178406"/>
<dbReference type="RefSeq" id="XP_013417012.1">
    <property type="nucleotide sequence ID" value="XM_013561558.1"/>
</dbReference>
<feature type="domain" description="CARD" evidence="4">
    <location>
        <begin position="982"/>
        <end position="1073"/>
    </location>
</feature>
<accession>A0A1S3K3B2</accession>
<dbReference type="PROSITE" id="PS50209">
    <property type="entry name" value="CARD"/>
    <property type="match status" value="1"/>
</dbReference>
<dbReference type="Pfam" id="PF00619">
    <property type="entry name" value="CARD"/>
    <property type="match status" value="1"/>
</dbReference>
<dbReference type="InterPro" id="IPR027417">
    <property type="entry name" value="P-loop_NTPase"/>
</dbReference>
<dbReference type="Gene3D" id="3.40.50.300">
    <property type="entry name" value="P-loop containing nucleotide triphosphate hydrolases"/>
    <property type="match status" value="1"/>
</dbReference>
<proteinExistence type="predicted"/>
<keyword evidence="6" id="KW-1185">Reference proteome</keyword>
<dbReference type="Gene3D" id="3.80.10.10">
    <property type="entry name" value="Ribonuclease Inhibitor"/>
    <property type="match status" value="2"/>
</dbReference>
<dbReference type="InterPro" id="IPR050216">
    <property type="entry name" value="LRR_domain-containing"/>
</dbReference>
<dbReference type="InParanoid" id="A0A1S3K3B2"/>
<dbReference type="AlphaFoldDB" id="A0A1S3K3B2"/>
<dbReference type="OrthoDB" id="676979at2759"/>
<dbReference type="SMART" id="SM00114">
    <property type="entry name" value="CARD"/>
    <property type="match status" value="1"/>
</dbReference>
<evidence type="ECO:0000313" key="7">
    <source>
        <dbReference type="RefSeq" id="XP_013417012.1"/>
    </source>
</evidence>
<dbReference type="PROSITE" id="PS51424">
    <property type="entry name" value="ROC"/>
    <property type="match status" value="1"/>
</dbReference>
<dbReference type="KEGG" id="lak:106178406"/>
<dbReference type="PROSITE" id="PS51450">
    <property type="entry name" value="LRR"/>
    <property type="match status" value="2"/>
</dbReference>
<keyword evidence="1" id="KW-0433">Leucine-rich repeat</keyword>
<protein>
    <submittedName>
        <fullName evidence="7">Malignant fibrous histiocytoma-amplified sequence 1 homolog</fullName>
    </submittedName>
</protein>
<feature type="domain" description="Roc" evidence="5">
    <location>
        <begin position="361"/>
        <end position="586"/>
    </location>
</feature>
<dbReference type="Pfam" id="PF23598">
    <property type="entry name" value="LRR_14"/>
    <property type="match status" value="2"/>
</dbReference>
<dbReference type="GO" id="GO:0009966">
    <property type="term" value="P:regulation of signal transduction"/>
    <property type="evidence" value="ECO:0007669"/>
    <property type="project" value="UniProtKB-ARBA"/>
</dbReference>
<dbReference type="SMART" id="SM00365">
    <property type="entry name" value="LRR_SD22"/>
    <property type="match status" value="5"/>
</dbReference>
<dbReference type="PANTHER" id="PTHR48051:SF39">
    <property type="entry name" value="P53-INDUCED DEATH DOMAIN PROTEIN 1"/>
    <property type="match status" value="1"/>
</dbReference>
<evidence type="ECO:0000259" key="5">
    <source>
        <dbReference type="PROSITE" id="PS51424"/>
    </source>
</evidence>
<sequence>MTVRRGILRMLEVNENCDLPEDITLWGNLDISNRRMTKLPSSIDKCVNLKLINISGNELTTLPPSIAKLKHLKCLDISRNLFKELPVDVCDVPCLEELNVGRNHLIEMPPDVGRMTKLKTLDIFMNEFCEFPEYVCDLTQLENLDLGRNKIANLPERIRKLASLRTLKIYGNEFTEFPEQILGFTLLEDLDVSANNIKTVPEDIGQLTSLKIFDISWNALEDFPIHICLLSQLIDIRLNKNKIGCIPKDIRRLTELKSLNIDQNVLEEFPVDLCHLKSLEALSMEWNNIPEVPERIAKLQKLKTISLNYNKITHLPEQLEHLGSLEELHVIGNPLIQPPESVCENGKDAIFRFLRGLRETRAVKASRLQLNLLGEPTGGKSSLSKSLQKGKPILTEEADRTHVIELAAWSPDEEVSFNINDFGGHDVYKVGFPIFIHKNGVSLVVFDLSAYQFTKEHYEKHVGNWVRTVQSRTPETAVTIVGTHLDKVEESKAKEICDDLHGRLKEYLDTKGKWMLDQIFNLERKVGMEQVANSHLCNLYKQKIEHLRSLEKVATNVHKKIFLVSSADMTGYSELIAHLMSLAKERGVILPGIWVNVMHEMERIKYEPTCNTLALKDVGKYVRNVLREYQESPVDEYKDACPAGGSEIADGPKGDVSISEEDIACAVEDILRYMSSSGEVIWFDTSTTLRQVIFHKPELLADLLKSVLNHDVDQIKQNLLAKHTYSKNTFENILQDVLQRGIISRDVMSRLWHSFQLSTGEQNAMIELMQNLELCYRIEGASSVAKNSDTFHFPWLLTETKPHDLESPRKWPEKFSPDTFQLSLETYTPYRCPDGLFEKLSVRLHRHLGMFTKRRCDWKDGVYAESAAGTIHLRRHQVSSDWVITVAVRGKQLPRLWEMLLKLHRDQMDILQYEWPGVSYDKYLLCPHCVRESNPFPTTFPGEILDDPEQDVLEDFLPCDFAPDGCIPSTLVYPAISGHHGMTKEHKNMLRGNKVDFVMSLTEPGVREILDRLRGEGIFTGAEAELIVECCTQQERAETLLDIIRSKEDRAFFILRDYLKNSGQKHLANLLSK</sequence>
<dbReference type="STRING" id="7574.A0A1S3K3B2"/>
<dbReference type="GO" id="GO:0000166">
    <property type="term" value="F:nucleotide binding"/>
    <property type="evidence" value="ECO:0007669"/>
    <property type="project" value="UniProtKB-KW"/>
</dbReference>
<dbReference type="GO" id="GO:0005737">
    <property type="term" value="C:cytoplasm"/>
    <property type="evidence" value="ECO:0007669"/>
    <property type="project" value="TreeGrafter"/>
</dbReference>
<dbReference type="Proteomes" id="UP000085678">
    <property type="component" value="Unplaced"/>
</dbReference>
<dbReference type="Pfam" id="PF08477">
    <property type="entry name" value="Roc"/>
    <property type="match status" value="1"/>
</dbReference>
<dbReference type="SUPFAM" id="SSF52540">
    <property type="entry name" value="P-loop containing nucleoside triphosphate hydrolases"/>
    <property type="match status" value="1"/>
</dbReference>
<dbReference type="InterPro" id="IPR055414">
    <property type="entry name" value="LRR_R13L4/SHOC2-like"/>
</dbReference>
<dbReference type="InterPro" id="IPR001611">
    <property type="entry name" value="Leu-rich_rpt"/>
</dbReference>
<dbReference type="InterPro" id="IPR032675">
    <property type="entry name" value="LRR_dom_sf"/>
</dbReference>
<dbReference type="GO" id="GO:0042981">
    <property type="term" value="P:regulation of apoptotic process"/>
    <property type="evidence" value="ECO:0007669"/>
    <property type="project" value="InterPro"/>
</dbReference>
<evidence type="ECO:0000256" key="3">
    <source>
        <dbReference type="ARBA" id="ARBA00022741"/>
    </source>
</evidence>